<dbReference type="Pfam" id="PF25023">
    <property type="entry name" value="TEN_YD-shell"/>
    <property type="match status" value="1"/>
</dbReference>
<dbReference type="InterPro" id="IPR031325">
    <property type="entry name" value="RHS_repeat"/>
</dbReference>
<feature type="domain" description="DUF6531" evidence="5">
    <location>
        <begin position="863"/>
        <end position="917"/>
    </location>
</feature>
<feature type="chain" id="PRO_5018565197" description="Rhs family protein" evidence="4">
    <location>
        <begin position="22"/>
        <end position="3085"/>
    </location>
</feature>
<dbReference type="EMBL" id="MH908914">
    <property type="protein sequence ID" value="AYM53998.1"/>
    <property type="molecule type" value="Genomic_DNA"/>
</dbReference>
<dbReference type="InterPro" id="IPR022385">
    <property type="entry name" value="Rhs_assc_core"/>
</dbReference>
<reference evidence="7" key="1">
    <citation type="journal article" date="2018" name="J. Ind. Microbiol. Biotechnol.">
        <title>Genome mining reveals uncommon alkylpyrones as type III PKS products from myxobacteria.</title>
        <authorList>
            <person name="Hug J.J."/>
            <person name="Panter F."/>
            <person name="Krug D."/>
            <person name="Muller R."/>
        </authorList>
    </citation>
    <scope>NUCLEOTIDE SEQUENCE</scope>
    <source>
        <strain evidence="7">MCy9557</strain>
    </source>
</reference>
<feature type="compositionally biased region" description="Low complexity" evidence="3">
    <location>
        <begin position="2939"/>
        <end position="2969"/>
    </location>
</feature>
<evidence type="ECO:0000259" key="6">
    <source>
        <dbReference type="Pfam" id="PF25023"/>
    </source>
</evidence>
<sequence length="3085" mass="335304">MHATRWIAVLLALCGALVARAEAGVSEWPNGLSFQSRAATAEMYSRPQRRASSVDPADRTQAYEVARARWEAKRDLARVRLAEALAKAHTALGPKPAWWVKFWHAPWPSEAEKAALEQARDELRRAAGLLEGLQLKDEAARARQQQQLEELERQAVALERLAGSGYARAWQMAFGEAPQEGVERLQVGLIGEDSGAPVEDVTQVAHIEKVVETDLQEGVVGQPLPQPVAVRVTTATGDPVVGAAVTFKRLGAAQPWFMPLDGTTQSSQLTVLTDETGRAAVRLVPDTNIRRDHIRRQGTPFVQLLGYNSVTAETTNGTQTFVVAEPFVQVGLPGPLYQVQAQGTVSFYSEAGVQLLAPVAARALDQYGNARANELVTWTQAPSTGRFFRYQDVTTPQVLDPSNPMQLQSLQEWTETDGWLSAGYIPGPSADSHTLTATVGSRSCQFFVSAFVPSSPRYTFRTTNNSDFDGVYGTSGPHVMTAQILRWPDGAPGWTPVRGDEPGLQNVAVGIWTLDEFDNVLAYYGAAPVTTGPEPVDDETSVAFRPKFLVPEGWQRVYFVGQVFELDSEGQPDKVCCNRDLFSWNWSANPTLDPYRRLRGGAWELANGQGLTTDTGVGFKAVNNSSDQLYVRVEVVPAVPGDEVLVIPDTLPLDGDGHIVLPSNVTANRMLPLVAGNKGGRVRFTLYAKDYATSPPAKVLRSVDEVVIAPPPNDILLAGLPLRARWVLPAWDFASARKSDPQQPPPEDAQAPIAYPTTLGVKVYTAGLLELRQAGTVVATAQVRTDATGITQVTPVSGTPIALAGDGYVVVELSPGAVGAEPVRVTLVPQDSTQASFSKDATLTTTVGTVGKLPVSHTFVKDVSLVDGHLVKQSSDVEVPSRGLGLSWLRTYSSGEADDGLLGRGWSHSYEGAVMQAGTGYRFVVSGGEGGGQVFNCTGDGVGCVPQRGHHGMLRAEGTGAGRAYIYRAKNGVEYHHGRQDTAVFPARYRLTSVVAPTGHKVELRYGDISVEGALTRVYDEASGRLLQLGYERLAGRLKLRTVELRHAASADATSTAFLGVCLQYDYDSQQRLATASRYDGTCGSGSPLRTESYEYMEGASEVGRTRLSLHTGPNGEETRYTYYSSTDVFPGEDAYLLLLNKDERVKSVVEVLERSPQREATTTFTYSIAPEQRTVLGQALTTYATAVKGPRPEVPESLYRMIATGAVVETEKPLSQGVVARTAALWNPLHRVRETEADERGRVTRFTYDAKGNLIARRIEGTALPASGTAAATLPVVDAEGQPVAEVVEKWGYEAGFNARVCHVDAEGYATVSRVDSTGEAPEDVLPLGTGRLLETRRYAARVPRQVLTSTATCEEAVAALTPSPEDVVLSWRYCGVESATCPTNARTGDWVATVGADGHLEQATAYDAYGHLESKTLQVSGASTVTVQYTYDARGRLEEEEDGLGRREVHQWDGLDRVSKEERWNFGQLGLTRTLEYYPGGQLKREEVGTDFVREHTLDAASRLAHTVESGGGLPTPLETHFTHDEAGNRTSVTDRRGVLTTTVYDFANRPEEVIVSVADGPRFTSQGGSPDEVGRSRTVSRVRHDAAGNKVWEADVHGFDRTYRLDSLYRVVEETSPEVPGATGGAPRLRYTQTSRYDLRGQRVRHVDGNSQVRTAEFDLLGRTTVQTDAVGRVERRRYDGRGNVTEVRWEAGGVQHRQQNMTYDGLSRLLTRTERVAKEQGEDVYETQTVYDDVAHVEWTRNARGFLEARHLDGLGRVFRVVVDAASGPLARQPDDSRAGPALGLTSTVEYDAYGHEAARVDALGRRTETVHDALGRLVTVNRPMGVSETQVHDGEGHVILSVDGRGVERHFTHDALERPRDEVLVESLSQNGQPLTVTSRTYVDAPDSEGLTREEVRDARQNLTGVYRDGLQREVRRVDALSHASHTRFDALYKREKEDAKGYVTRFTYDGEGRPLSQSEYRVGGSTLAYTQTWTYTDASREQTHLNRRSLPTRTVLDGLERKVRSVRGQGLEVAEESWEYNAAGLPVRLVDANGYETNRAYDGAGRLVEETLGAGTLESATTTFRYDAAGQLTQTKGPRVTGVAFDARYTYDDLGRRVREEDALGNVKVQAHDAVGNLACAKQPLGQPTLAHGAAGGLTLAQVQSHACGGSYVTRYAYDEVGKLVSVTDAAGGVTSFVYDATRNLVAKQDANGHLTTYEYDARNLRTGEHQHLDAHARLSASQRASVPLFEGGATPSGSTGTLTWRTTYDANGNPDSLLDPKGQHTQYVHGVLDRLDSRTYSQHAAPRELPSVDLDSFSYDGNGNLTREVQLKQTAEGAVTEAVTYTHDALDRRKTRLQERDGKLLSYEYDPMGHRTRVEDSDGVATTYEYDALGRLKEATIPTGTVQYTYWPDSLPKGTQWSNGLVEGRCYDAAGRLAQLMVSWGAVSDTCGPSGQIVSSHAYTYDANGNRRTQLETRTSPETQVPEPQEATSYGYDALDRLTGVAMPEGFIWLYRLDAVGNRTGERQATSVSCSGTESLASLAAGGSAAGGGQALPLPSWCLGPAAYTSVPSNSLLRDVTATFNRADWLRGLEDAKDATRSAAFAYDLVGNLVEKQTQSGTRTLAWDIRNTLTAVRDNGLEVGRYDYDVRLQRTRRLTATENVAYVLDDGFVLQEADGSQTSLPTKRRYHYGKRPLGVTDVGVANETRFLATDALGSVTDAVTTQGSTVVAARQYDAWGNHRNGSAPGAGDFKLGYTGHQLDVETGLTYARARYYDSQLGRFISRDSYEGQLGDAPSLHRYAYAHGNPLRFIDTSGFNADPVVNPVPTNTCDARPTACPAAMGRTAAKLPAGPQPPTGWDQLLVLLGLKAYADQQSAEAMQEVQTQIQAERGEYYTPERLAELRAKALERKEREVLEAPSGPGTTSLPRGAPGAQSEAAPYSAPGAGGGVAYAPGRTGQAQGAPGASGGSPALAPGANSGAEPMDASGAKTPHYRGPRAAPKTWEPNSVWETTYPNGNRRITYFDENGQELTREDYGQDAPHRVNIDGTRYNLNRVPHEHRLNVVKGPKGNEYKKHQVRILDADGNPITPWVNSGPD</sequence>
<feature type="domain" description="Teneurin-like YD-shell" evidence="6">
    <location>
        <begin position="2693"/>
        <end position="2780"/>
    </location>
</feature>
<dbReference type="InterPro" id="IPR045351">
    <property type="entry name" value="DUF6531"/>
</dbReference>
<evidence type="ECO:0000313" key="7">
    <source>
        <dbReference type="EMBL" id="AYM53998.1"/>
    </source>
</evidence>
<feature type="region of interest" description="Disordered" evidence="3">
    <location>
        <begin position="2901"/>
        <end position="2995"/>
    </location>
</feature>
<keyword evidence="2" id="KW-0175">Coiled coil</keyword>
<keyword evidence="4" id="KW-0732">Signal</keyword>
<protein>
    <recommendedName>
        <fullName evidence="8">Rhs family protein</fullName>
    </recommendedName>
</protein>
<dbReference type="PANTHER" id="PTHR32305">
    <property type="match status" value="1"/>
</dbReference>
<evidence type="ECO:0000256" key="3">
    <source>
        <dbReference type="SAM" id="MobiDB-lite"/>
    </source>
</evidence>
<dbReference type="PANTHER" id="PTHR32305:SF17">
    <property type="entry name" value="TRNA NUCLEASE WAPA"/>
    <property type="match status" value="1"/>
</dbReference>
<dbReference type="NCBIfam" id="TIGR03696">
    <property type="entry name" value="Rhs_assc_core"/>
    <property type="match status" value="1"/>
</dbReference>
<evidence type="ECO:0008006" key="8">
    <source>
        <dbReference type="Google" id="ProtNLM"/>
    </source>
</evidence>
<proteinExistence type="predicted"/>
<evidence type="ECO:0000256" key="2">
    <source>
        <dbReference type="SAM" id="Coils"/>
    </source>
</evidence>
<dbReference type="Pfam" id="PF20148">
    <property type="entry name" value="DUF6531"/>
    <property type="match status" value="1"/>
</dbReference>
<feature type="signal peptide" evidence="4">
    <location>
        <begin position="1"/>
        <end position="21"/>
    </location>
</feature>
<name>A0A3S5GXT9_9BACT</name>
<dbReference type="Gene3D" id="2.180.10.10">
    <property type="entry name" value="RHS repeat-associated core"/>
    <property type="match status" value="5"/>
</dbReference>
<dbReference type="InterPro" id="IPR056823">
    <property type="entry name" value="TEN-like_YD-shell"/>
</dbReference>
<dbReference type="Pfam" id="PF05593">
    <property type="entry name" value="RHS_repeat"/>
    <property type="match status" value="3"/>
</dbReference>
<evidence type="ECO:0000256" key="4">
    <source>
        <dbReference type="SAM" id="SignalP"/>
    </source>
</evidence>
<keyword evidence="1" id="KW-0677">Repeat</keyword>
<evidence type="ECO:0000256" key="1">
    <source>
        <dbReference type="ARBA" id="ARBA00022737"/>
    </source>
</evidence>
<evidence type="ECO:0000259" key="5">
    <source>
        <dbReference type="Pfam" id="PF20148"/>
    </source>
</evidence>
<feature type="coiled-coil region" evidence="2">
    <location>
        <begin position="116"/>
        <end position="161"/>
    </location>
</feature>
<dbReference type="InterPro" id="IPR006530">
    <property type="entry name" value="YD"/>
</dbReference>
<dbReference type="InterPro" id="IPR050708">
    <property type="entry name" value="T6SS_VgrG/RHS"/>
</dbReference>
<dbReference type="NCBIfam" id="TIGR01643">
    <property type="entry name" value="YD_repeat_2x"/>
    <property type="match status" value="4"/>
</dbReference>
<organism evidence="7">
    <name type="scientific">Pyxidicoccus sp</name>
    <dbReference type="NCBI Taxonomy" id="2023737"/>
    <lineage>
        <taxon>Bacteria</taxon>
        <taxon>Pseudomonadati</taxon>
        <taxon>Myxococcota</taxon>
        <taxon>Myxococcia</taxon>
        <taxon>Myxococcales</taxon>
        <taxon>Cystobacterineae</taxon>
        <taxon>Myxococcaceae</taxon>
        <taxon>Pyxidicoccus</taxon>
    </lineage>
</organism>
<accession>A0A3S5GXT9</accession>